<keyword evidence="2 5" id="KW-0540">Nuclease</keyword>
<dbReference type="PANTHER" id="PTHR30008:SF0">
    <property type="entry name" value="EXODEOXYRIBONUCLEASE 7 LARGE SUBUNIT"/>
    <property type="match status" value="1"/>
</dbReference>
<dbReference type="CDD" id="cd04489">
    <property type="entry name" value="ExoVII_LU_OBF"/>
    <property type="match status" value="1"/>
</dbReference>
<evidence type="ECO:0000256" key="4">
    <source>
        <dbReference type="ARBA" id="ARBA00022839"/>
    </source>
</evidence>
<dbReference type="Pfam" id="PF13742">
    <property type="entry name" value="tRNA_anti_2"/>
    <property type="match status" value="1"/>
</dbReference>
<comment type="caution">
    <text evidence="9">The sequence shown here is derived from an EMBL/GenBank/DDBJ whole genome shotgun (WGS) entry which is preliminary data.</text>
</comment>
<dbReference type="PANTHER" id="PTHR30008">
    <property type="entry name" value="EXODEOXYRIBONUCLEASE 7 LARGE SUBUNIT"/>
    <property type="match status" value="1"/>
</dbReference>
<comment type="subunit">
    <text evidence="5">Heterooligomer composed of large and small subunits.</text>
</comment>
<evidence type="ECO:0000256" key="1">
    <source>
        <dbReference type="ARBA" id="ARBA00022490"/>
    </source>
</evidence>
<comment type="catalytic activity">
    <reaction evidence="5 6">
        <text>Exonucleolytic cleavage in either 5'- to 3'- or 3'- to 5'-direction to yield nucleoside 5'-phosphates.</text>
        <dbReference type="EC" id="3.1.11.6"/>
    </reaction>
</comment>
<reference evidence="9 10" key="1">
    <citation type="submission" date="2023-07" db="EMBL/GenBank/DDBJ databases">
        <title>Sorghum-associated microbial communities from plants grown in Nebraska, USA.</title>
        <authorList>
            <person name="Schachtman D."/>
        </authorList>
    </citation>
    <scope>NUCLEOTIDE SEQUENCE [LARGE SCALE GENOMIC DNA]</scope>
    <source>
        <strain evidence="9 10">4249</strain>
    </source>
</reference>
<evidence type="ECO:0000256" key="5">
    <source>
        <dbReference type="HAMAP-Rule" id="MF_00378"/>
    </source>
</evidence>
<keyword evidence="3 5" id="KW-0378">Hydrolase</keyword>
<protein>
    <recommendedName>
        <fullName evidence="5">Exodeoxyribonuclease 7 large subunit</fullName>
        <ecNumber evidence="5">3.1.11.6</ecNumber>
    </recommendedName>
    <alternativeName>
        <fullName evidence="5">Exodeoxyribonuclease VII large subunit</fullName>
        <shortName evidence="5">Exonuclease VII large subunit</shortName>
    </alternativeName>
</protein>
<dbReference type="EC" id="3.1.11.6" evidence="5"/>
<keyword evidence="4 5" id="KW-0269">Exonuclease</keyword>
<comment type="subcellular location">
    <subcellularLocation>
        <location evidence="5 6">Cytoplasm</location>
    </subcellularLocation>
</comment>
<feature type="domain" description="OB-fold nucleic acid binding" evidence="8">
    <location>
        <begin position="2"/>
        <end position="87"/>
    </location>
</feature>
<dbReference type="InterPro" id="IPR020579">
    <property type="entry name" value="Exonuc_VII_lsu_C"/>
</dbReference>
<dbReference type="HAMAP" id="MF_00378">
    <property type="entry name" value="Exonuc_7_L"/>
    <property type="match status" value="1"/>
</dbReference>
<comment type="function">
    <text evidence="5">Bidirectionally degrades single-stranded DNA into large acid-insoluble oligonucleotides, which are then degraded further into small acid-soluble oligonucleotides.</text>
</comment>
<dbReference type="GO" id="GO:0008855">
    <property type="term" value="F:exodeoxyribonuclease VII activity"/>
    <property type="evidence" value="ECO:0007669"/>
    <property type="project" value="UniProtKB-EC"/>
</dbReference>
<dbReference type="InterPro" id="IPR025824">
    <property type="entry name" value="OB-fold_nuc-bd_dom"/>
</dbReference>
<keyword evidence="10" id="KW-1185">Reference proteome</keyword>
<evidence type="ECO:0000256" key="6">
    <source>
        <dbReference type="RuleBase" id="RU004355"/>
    </source>
</evidence>
<gene>
    <name evidence="5" type="primary">xseA</name>
    <name evidence="9" type="ORF">J2W49_000527</name>
</gene>
<dbReference type="NCBIfam" id="TIGR00237">
    <property type="entry name" value="xseA"/>
    <property type="match status" value="1"/>
</dbReference>
<keyword evidence="1 5" id="KW-0963">Cytoplasm</keyword>
<evidence type="ECO:0000313" key="9">
    <source>
        <dbReference type="EMBL" id="MDR7148599.1"/>
    </source>
</evidence>
<accession>A0ABU1WHS2</accession>
<evidence type="ECO:0000256" key="2">
    <source>
        <dbReference type="ARBA" id="ARBA00022722"/>
    </source>
</evidence>
<comment type="similarity">
    <text evidence="5 6">Belongs to the XseA family.</text>
</comment>
<proteinExistence type="inferred from homology"/>
<evidence type="ECO:0000256" key="3">
    <source>
        <dbReference type="ARBA" id="ARBA00022801"/>
    </source>
</evidence>
<organism evidence="9 10">
    <name type="scientific">Hydrogenophaga palleronii</name>
    <dbReference type="NCBI Taxonomy" id="65655"/>
    <lineage>
        <taxon>Bacteria</taxon>
        <taxon>Pseudomonadati</taxon>
        <taxon>Pseudomonadota</taxon>
        <taxon>Betaproteobacteria</taxon>
        <taxon>Burkholderiales</taxon>
        <taxon>Comamonadaceae</taxon>
        <taxon>Hydrogenophaga</taxon>
    </lineage>
</organism>
<evidence type="ECO:0000259" key="7">
    <source>
        <dbReference type="Pfam" id="PF02601"/>
    </source>
</evidence>
<feature type="domain" description="Exonuclease VII large subunit C-terminal" evidence="7">
    <location>
        <begin position="111"/>
        <end position="403"/>
    </location>
</feature>
<sequence length="409" mass="44673">MRAIADTLSARFNPVAVRGELSGFARAASGHCYFSLKDDTGQVRCAMFRRAADQLRFQPRDGQLVEVRGKLDVYGPRGDLQLIVESLQPVGQGALFEQFLLLKAQLESEGLFDAARKKPLPLQPRSIGVVTSLGAAALRDVVTALRRRVPHLPVVIYPAAVQGSSAPAELCAALQKAFQRFHDHGESDVVLLVRGGGSLEDLWSFNDAGVVRTIAQAPMPVVCGVGHETDFTLADFVADLRAPTPTAAAELCSPPREQRLGELSYLGERLRDEMVSGLDRRAQRIDYIAQRLGRPSSRLHESAQRLSSLQHRMQSGVKHAAQRHRLRIEAMEAALPRAVERAMELQRRRLQTCETSLGMLDPHLVLERGYAYLSDAQGVAITRVDQSHAGQSVVATLADGQIGLTVNAT</sequence>
<dbReference type="Proteomes" id="UP001265700">
    <property type="component" value="Unassembled WGS sequence"/>
</dbReference>
<name>A0ABU1WHS2_9BURK</name>
<evidence type="ECO:0000259" key="8">
    <source>
        <dbReference type="Pfam" id="PF13742"/>
    </source>
</evidence>
<evidence type="ECO:0000313" key="10">
    <source>
        <dbReference type="Proteomes" id="UP001265700"/>
    </source>
</evidence>
<dbReference type="EMBL" id="JAVDWU010000001">
    <property type="protein sequence ID" value="MDR7148599.1"/>
    <property type="molecule type" value="Genomic_DNA"/>
</dbReference>
<dbReference type="Pfam" id="PF02601">
    <property type="entry name" value="Exonuc_VII_L"/>
    <property type="match status" value="1"/>
</dbReference>
<dbReference type="InterPro" id="IPR003753">
    <property type="entry name" value="Exonuc_VII_L"/>
</dbReference>